<name>A0ABT2EQ80_9BACT</name>
<evidence type="ECO:0000313" key="2">
    <source>
        <dbReference type="EMBL" id="MCS3919078.1"/>
    </source>
</evidence>
<dbReference type="InterPro" id="IPR001279">
    <property type="entry name" value="Metallo-B-lactamas"/>
</dbReference>
<dbReference type="Gene3D" id="3.60.15.10">
    <property type="entry name" value="Ribonuclease Z/Hydroxyacylglutathione hydrolase-like"/>
    <property type="match status" value="1"/>
</dbReference>
<sequence>MVRFVLLGTGSSDLYPSPWCGCDYCANARESDEREWRHFSCALLFPDVLIDCPPDLPHSALKAQVELYKVRHLLVTHSHHDHFSTDPLLLRRSVQWAQRTPRKDMLPLPELQPLTVYGNAKVVEKCRAFLKEVGGKYDLKIEVQKLKPFEPLKLDERTKIHPVLAEHTRDEDALLFVLERDEFAIFYATDTGWLPDETFDYLRQFALDLVVADATFGLAPATDEHMNLEQVRKLRERLLCEGILKESGQFVATHFSPHWTPPHRLLAPSLQQDGIIAGHDGLWIVLETKGTGDQGLETGNSDA</sequence>
<dbReference type="Proteomes" id="UP001204798">
    <property type="component" value="Unassembled WGS sequence"/>
</dbReference>
<keyword evidence="3" id="KW-1185">Reference proteome</keyword>
<reference evidence="2 3" key="1">
    <citation type="submission" date="2022-08" db="EMBL/GenBank/DDBJ databases">
        <title>Bacterial and archaeal communities from various locations to study Microbial Dark Matter (Phase II).</title>
        <authorList>
            <person name="Stepanauskas R."/>
        </authorList>
    </citation>
    <scope>NUCLEOTIDE SEQUENCE [LARGE SCALE GENOMIC DNA]</scope>
    <source>
        <strain evidence="2 3">PD1</strain>
    </source>
</reference>
<dbReference type="EMBL" id="JANUCP010000002">
    <property type="protein sequence ID" value="MCS3919078.1"/>
    <property type="molecule type" value="Genomic_DNA"/>
</dbReference>
<dbReference type="EC" id="3.1.4.55" evidence="2"/>
<comment type="caution">
    <text evidence="2">The sequence shown here is derived from an EMBL/GenBank/DDBJ whole genome shotgun (WGS) entry which is preliminary data.</text>
</comment>
<feature type="domain" description="Metallo-beta-lactamase" evidence="1">
    <location>
        <begin position="48"/>
        <end position="235"/>
    </location>
</feature>
<evidence type="ECO:0000313" key="3">
    <source>
        <dbReference type="Proteomes" id="UP001204798"/>
    </source>
</evidence>
<proteinExistence type="predicted"/>
<organism evidence="2 3">
    <name type="scientific">Candidatus Fervidibacter sacchari</name>
    <dbReference type="NCBI Taxonomy" id="1448929"/>
    <lineage>
        <taxon>Bacteria</taxon>
        <taxon>Candidatus Fervidibacterota</taxon>
        <taxon>Candidatus Fervidibacter</taxon>
    </lineage>
</organism>
<dbReference type="RefSeq" id="WP_259095196.1">
    <property type="nucleotide sequence ID" value="NZ_CP130454.1"/>
</dbReference>
<dbReference type="GO" id="GO:0103043">
    <property type="term" value="F:phosphoribosyl 1,2-cyclic phosphate phosphodiesterase activity"/>
    <property type="evidence" value="ECO:0007669"/>
    <property type="project" value="UniProtKB-EC"/>
</dbReference>
<gene>
    <name evidence="2" type="ORF">M2350_001478</name>
</gene>
<dbReference type="InterPro" id="IPR036866">
    <property type="entry name" value="RibonucZ/Hydroxyglut_hydro"/>
</dbReference>
<dbReference type="PANTHER" id="PTHR42663:SF6">
    <property type="entry name" value="HYDROLASE C777.06C-RELATED"/>
    <property type="match status" value="1"/>
</dbReference>
<evidence type="ECO:0000259" key="1">
    <source>
        <dbReference type="Pfam" id="PF12706"/>
    </source>
</evidence>
<keyword evidence="2" id="KW-0378">Hydrolase</keyword>
<dbReference type="SUPFAM" id="SSF56281">
    <property type="entry name" value="Metallo-hydrolase/oxidoreductase"/>
    <property type="match status" value="1"/>
</dbReference>
<accession>A0ABT2EQ80</accession>
<protein>
    <submittedName>
        <fullName evidence="2">Phosphoribosyl 1,2-cyclic phosphate phosphodiesterase</fullName>
        <ecNumber evidence="2">3.1.4.55</ecNumber>
    </submittedName>
</protein>
<dbReference type="PANTHER" id="PTHR42663">
    <property type="entry name" value="HYDROLASE C777.06C-RELATED-RELATED"/>
    <property type="match status" value="1"/>
</dbReference>
<dbReference type="Pfam" id="PF12706">
    <property type="entry name" value="Lactamase_B_2"/>
    <property type="match status" value="1"/>
</dbReference>